<comment type="caution">
    <text evidence="2">The sequence shown here is derived from an EMBL/GenBank/DDBJ whole genome shotgun (WGS) entry which is preliminary data.</text>
</comment>
<evidence type="ECO:0000313" key="2">
    <source>
        <dbReference type="EMBL" id="GIF04056.1"/>
    </source>
</evidence>
<dbReference type="RefSeq" id="WP_203677751.1">
    <property type="nucleotide sequence ID" value="NZ_BOMW01000015.1"/>
</dbReference>
<dbReference type="AlphaFoldDB" id="A0A919THR0"/>
<name>A0A919THR0_9ACTN</name>
<accession>A0A919THR0</accession>
<organism evidence="2 3">
    <name type="scientific">Actinoplanes siamensis</name>
    <dbReference type="NCBI Taxonomy" id="1223317"/>
    <lineage>
        <taxon>Bacteria</taxon>
        <taxon>Bacillati</taxon>
        <taxon>Actinomycetota</taxon>
        <taxon>Actinomycetes</taxon>
        <taxon>Micromonosporales</taxon>
        <taxon>Micromonosporaceae</taxon>
        <taxon>Actinoplanes</taxon>
    </lineage>
</organism>
<dbReference type="Proteomes" id="UP000629619">
    <property type="component" value="Unassembled WGS sequence"/>
</dbReference>
<evidence type="ECO:0000313" key="3">
    <source>
        <dbReference type="Proteomes" id="UP000629619"/>
    </source>
</evidence>
<protein>
    <submittedName>
        <fullName evidence="2">Uncharacterized protein</fullName>
    </submittedName>
</protein>
<keyword evidence="3" id="KW-1185">Reference proteome</keyword>
<proteinExistence type="predicted"/>
<dbReference type="EMBL" id="BOMW01000015">
    <property type="protein sequence ID" value="GIF04056.1"/>
    <property type="molecule type" value="Genomic_DNA"/>
</dbReference>
<reference evidence="2" key="1">
    <citation type="submission" date="2021-01" db="EMBL/GenBank/DDBJ databases">
        <title>Whole genome shotgun sequence of Actinoplanes siamensis NBRC 109076.</title>
        <authorList>
            <person name="Komaki H."/>
            <person name="Tamura T."/>
        </authorList>
    </citation>
    <scope>NUCLEOTIDE SEQUENCE</scope>
    <source>
        <strain evidence="2">NBRC 109076</strain>
    </source>
</reference>
<feature type="compositionally biased region" description="Basic and acidic residues" evidence="1">
    <location>
        <begin position="38"/>
        <end position="49"/>
    </location>
</feature>
<gene>
    <name evidence="2" type="ORF">Asi03nite_15940</name>
</gene>
<feature type="region of interest" description="Disordered" evidence="1">
    <location>
        <begin position="37"/>
        <end position="62"/>
    </location>
</feature>
<sequence>MSISIGTSAPSSARQTHAAWLRLRGECRQLWDQVLDAAPRENPESRDVIARPQPGSGGNTLL</sequence>
<evidence type="ECO:0000256" key="1">
    <source>
        <dbReference type="SAM" id="MobiDB-lite"/>
    </source>
</evidence>